<evidence type="ECO:0000256" key="8">
    <source>
        <dbReference type="ARBA" id="ARBA00023242"/>
    </source>
</evidence>
<comment type="similarity">
    <text evidence="10">Belongs to the class I-like SAM-binding methyltransferase superfamily. C5-methyltransferase family.</text>
</comment>
<evidence type="ECO:0000259" key="12">
    <source>
        <dbReference type="PROSITE" id="PS51038"/>
    </source>
</evidence>
<dbReference type="Pfam" id="PF12047">
    <property type="entry name" value="DNMT1-RFD"/>
    <property type="match status" value="1"/>
</dbReference>
<evidence type="ECO:0000256" key="2">
    <source>
        <dbReference type="ARBA" id="ARBA00011975"/>
    </source>
</evidence>
<name>A0ABD2VWM8_9HYME</name>
<dbReference type="Gene3D" id="2.30.30.490">
    <property type="match status" value="2"/>
</dbReference>
<keyword evidence="5 10" id="KW-0949">S-adenosyl-L-methionine</keyword>
<dbReference type="GO" id="GO:0005634">
    <property type="term" value="C:nucleus"/>
    <property type="evidence" value="ECO:0007669"/>
    <property type="project" value="UniProtKB-SubCell"/>
</dbReference>
<evidence type="ECO:0000256" key="3">
    <source>
        <dbReference type="ARBA" id="ARBA00022603"/>
    </source>
</evidence>
<feature type="compositionally biased region" description="Basic and acidic residues" evidence="11">
    <location>
        <begin position="363"/>
        <end position="384"/>
    </location>
</feature>
<evidence type="ECO:0000256" key="5">
    <source>
        <dbReference type="ARBA" id="ARBA00022691"/>
    </source>
</evidence>
<evidence type="ECO:0000256" key="9">
    <source>
        <dbReference type="PIRSR" id="PIRSR037404-3"/>
    </source>
</evidence>
<dbReference type="InterPro" id="IPR022702">
    <property type="entry name" value="Cytosine_MeTrfase1_RFD"/>
</dbReference>
<evidence type="ECO:0000313" key="14">
    <source>
        <dbReference type="Proteomes" id="UP001627154"/>
    </source>
</evidence>
<evidence type="ECO:0000256" key="10">
    <source>
        <dbReference type="PROSITE-ProRule" id="PRU01016"/>
    </source>
</evidence>
<gene>
    <name evidence="13" type="ORF">TKK_019160</name>
</gene>
<dbReference type="SMART" id="SM00439">
    <property type="entry name" value="BAH"/>
    <property type="match status" value="2"/>
</dbReference>
<dbReference type="GO" id="GO:0032259">
    <property type="term" value="P:methylation"/>
    <property type="evidence" value="ECO:0007669"/>
    <property type="project" value="UniProtKB-KW"/>
</dbReference>
<sequence>MAKTRKKSKDTSAKKRRSGSLSADDTLKKVSCGKIGGKAKRAMKKSDVKAIKVSNIRRSLKEIVNNSQLVEKTTPENIKSKTKVVNNDSGMTTRSKENNSKIMLRSKTNNNIKENLQTRPEIIKNKLKIKIKPQKKKVRFLPTPKDNEIIKNTLKKEPNVKAKKSQTKKKSEKLNTKLESKGDICTEEETEIDCDSKESHIAQTDTDNICQSEDSDTNEKESEIACDFKDTENYSVDNCIQKNTESELCFIGNNSLQEKCQIVPNSDKKNAVDAKLESIPNSEIDKENNYSSEQNCENITNEPVQGDDLFTENLHNMSDSDKNDLRNKELRNYHNSKQRCENMTDEPDYRNISLSEKLYHLSDKEENNIGKKELKNNDKSEKNCENMTDIPFPGDHSAKENLPHTSDSMENDARNDKNDINNHRSEQQSENLTDTPFQDDNFDKKNPLVKSNLNKKGAIKRSMRIRSKKNKNNSQKVGLDDHELETSIASIKRKTVKKIPENEVEAEKPRRSKRKAVTKNYEHFFNRKKPKLNSEAVCNVTEKHENINSINDESCQMHDMPYMESTDKQNKNDNLINNGSSQVHEMPNEKSTDELENFKIDLQNSLIDRIASPFSQLEINENNELTCTSCHQKLDENLKFYSGEPLNGFNEEVAITDSKLCIFNGDEDNVATEDIRACNRITHFSIFCEKEHLCSLDAGLIENDVKIKFSGYLKSIKDEDQSIQDSVPARNLGPILEWWSTGFDKGEEPRICLSTDLGEYYLMQPSKEYAPFLYSVMLKIFISKIIIEYLIYEPNSNYEDLLDKIRTSTLNYGGNDLKLSEETLFQYSTFICEQVISFDDLAEPDESLLIIAPCLRRLIDLSGIAITSANQKCNQINNEKQYNLKKSFHGKSVTKNCNFIKRFLPEFNEQAFINSKTKQINRCDNCSRCAREVCSSCKACVSQNKDNCFYRRCFYSEIKHANDQDLEDKNFLKVFHANNTEVYHKKIGDFRPYNFNIKFIGDAIASESDKTFYSAVAINNLEILTGDFVLVSPSNFEMADQVMYIISMWADKTGSEKFHAYFFWHIKDTILNEIGDENEIVYINKCITLPISVIKNKANVSVRDSSCNTDKLARSVQYYTYQAYDPETGWFSNLFSTKFNEEGKLVNQFCKNCESNEDPRPMNVISKESSKISYNSIHHKNEIYEIGSCVYLKPRTLYFKYPMLNIGTSSSKLYTILNSLFKYFVHYIAGPKIILINYDLSKYPESSRISSEKNYIDEFQCTFDIGIIREILNVKGKLWVKIRKFYRPQNVIKGEKITSKVSNNTLFWSNEDQVVPFQHVIGKCYVEHTTKLACSDTWSSMGRDRFIFNQQYLNEKITDIVSNDCESILSNINNSKNYPTCNKLRTLNIYAGCGGMALGLCQANVSELCWAVEANPEAIKVLKLNNPYTASFCEESDNFLKRIIAGETKLGEESIPQKEEVELLCGSLPWKNIESVDQINYFQNSSLTTFVSICEYYEPLYFIIETDERLVKREILFKLLLATFKKLGYQLSFGLLQAGCYGIPQDSKRTIILGTRSLKSLPKLPKPSTVFLKTSLVPKIIIDGIQYTNTCHSDSAPLRAVTVEDAISDLSSIKVQNRKNSEYTCESKSSYQKMMRQNMKDPIIYDHECNELEPIVDARISLVPKSSGADWRNLPNIEVKLKDGTTTSKLNYNYESNSPALECDGCLQNDLKKKCEPAKELTLIPWCLAHSAKSRDDHWKGLYGRLDWRGFFPGGITNPEPLQGPFIHPDHPRLISVRELARARGFPDDYQFGNDTLKKYHMIGSDCSPLLAKAVGYEIAITLSSYFLSIFT</sequence>
<feature type="compositionally biased region" description="Polar residues" evidence="11">
    <location>
        <begin position="84"/>
        <end position="93"/>
    </location>
</feature>
<dbReference type="PROSITE" id="PS51038">
    <property type="entry name" value="BAH"/>
    <property type="match status" value="2"/>
</dbReference>
<evidence type="ECO:0000256" key="11">
    <source>
        <dbReference type="SAM" id="MobiDB-lite"/>
    </source>
</evidence>
<feature type="compositionally biased region" description="Basic residues" evidence="11">
    <location>
        <begin position="457"/>
        <end position="471"/>
    </location>
</feature>
<organism evidence="13 14">
    <name type="scientific">Trichogramma kaykai</name>
    <dbReference type="NCBI Taxonomy" id="54128"/>
    <lineage>
        <taxon>Eukaryota</taxon>
        <taxon>Metazoa</taxon>
        <taxon>Ecdysozoa</taxon>
        <taxon>Arthropoda</taxon>
        <taxon>Hexapoda</taxon>
        <taxon>Insecta</taxon>
        <taxon>Pterygota</taxon>
        <taxon>Neoptera</taxon>
        <taxon>Endopterygota</taxon>
        <taxon>Hymenoptera</taxon>
        <taxon>Apocrita</taxon>
        <taxon>Proctotrupomorpha</taxon>
        <taxon>Chalcidoidea</taxon>
        <taxon>Trichogrammatidae</taxon>
        <taxon>Trichogramma</taxon>
    </lineage>
</organism>
<feature type="binding site" evidence="9">
    <location>
        <position position="630"/>
    </location>
    <ligand>
        <name>Zn(2+)</name>
        <dbReference type="ChEBI" id="CHEBI:29105"/>
    </ligand>
</feature>
<keyword evidence="8" id="KW-0539">Nucleus</keyword>
<feature type="compositionally biased region" description="Basic and acidic residues" evidence="11">
    <location>
        <begin position="411"/>
        <end position="427"/>
    </location>
</feature>
<keyword evidence="9" id="KW-0862">Zinc</keyword>
<feature type="region of interest" description="Disordered" evidence="11">
    <location>
        <begin position="363"/>
        <end position="480"/>
    </location>
</feature>
<evidence type="ECO:0000256" key="1">
    <source>
        <dbReference type="ARBA" id="ARBA00004123"/>
    </source>
</evidence>
<dbReference type="InterPro" id="IPR001025">
    <property type="entry name" value="BAH_dom"/>
</dbReference>
<feature type="binding site" evidence="9">
    <location>
        <position position="688"/>
    </location>
    <ligand>
        <name>Zn(2+)</name>
        <dbReference type="ChEBI" id="CHEBI:29105"/>
    </ligand>
</feature>
<dbReference type="InterPro" id="IPR029063">
    <property type="entry name" value="SAM-dependent_MTases_sf"/>
</dbReference>
<keyword evidence="6" id="KW-0677">Repeat</keyword>
<evidence type="ECO:0000256" key="6">
    <source>
        <dbReference type="ARBA" id="ARBA00022737"/>
    </source>
</evidence>
<dbReference type="InterPro" id="IPR001525">
    <property type="entry name" value="C5_MeTfrase"/>
</dbReference>
<dbReference type="Proteomes" id="UP001627154">
    <property type="component" value="Unassembled WGS sequence"/>
</dbReference>
<dbReference type="InterPro" id="IPR043151">
    <property type="entry name" value="BAH_sf"/>
</dbReference>
<dbReference type="GO" id="GO:0003677">
    <property type="term" value="F:DNA binding"/>
    <property type="evidence" value="ECO:0007669"/>
    <property type="project" value="UniProtKB-KW"/>
</dbReference>
<dbReference type="PANTHER" id="PTHR10629">
    <property type="entry name" value="CYTOSINE-SPECIFIC METHYLTRANSFERASE"/>
    <property type="match status" value="1"/>
</dbReference>
<dbReference type="Pfam" id="PF00145">
    <property type="entry name" value="DNA_methylase"/>
    <property type="match status" value="1"/>
</dbReference>
<dbReference type="PANTHER" id="PTHR10629:SF52">
    <property type="entry name" value="DNA (CYTOSINE-5)-METHYLTRANSFERASE 1"/>
    <property type="match status" value="1"/>
</dbReference>
<comment type="caution">
    <text evidence="13">The sequence shown here is derived from an EMBL/GenBank/DDBJ whole genome shotgun (WGS) entry which is preliminary data.</text>
</comment>
<keyword evidence="7" id="KW-0238">DNA-binding</keyword>
<feature type="binding site" evidence="9">
    <location>
        <position position="692"/>
    </location>
    <ligand>
        <name>Zn(2+)</name>
        <dbReference type="ChEBI" id="CHEBI:29105"/>
    </ligand>
</feature>
<keyword evidence="14" id="KW-1185">Reference proteome</keyword>
<proteinExistence type="inferred from homology"/>
<dbReference type="EC" id="2.1.1.37" evidence="2"/>
<dbReference type="EMBL" id="JBJJXI010000159">
    <property type="protein sequence ID" value="KAL3385161.1"/>
    <property type="molecule type" value="Genomic_DNA"/>
</dbReference>
<keyword evidence="4 10" id="KW-0808">Transferase</keyword>
<keyword evidence="9" id="KW-0479">Metal-binding</keyword>
<feature type="binding site" evidence="9">
    <location>
        <position position="627"/>
    </location>
    <ligand>
        <name>Zn(2+)</name>
        <dbReference type="ChEBI" id="CHEBI:29105"/>
    </ligand>
</feature>
<comment type="caution">
    <text evidence="10">Lacks conserved residue(s) required for the propagation of feature annotation.</text>
</comment>
<dbReference type="Gene3D" id="1.10.10.2230">
    <property type="match status" value="1"/>
</dbReference>
<reference evidence="13 14" key="1">
    <citation type="journal article" date="2024" name="bioRxiv">
        <title>A reference genome for Trichogramma kaykai: A tiny desert-dwelling parasitoid wasp with competing sex-ratio distorters.</title>
        <authorList>
            <person name="Culotta J."/>
            <person name="Lindsey A.R."/>
        </authorList>
    </citation>
    <scope>NUCLEOTIDE SEQUENCE [LARGE SCALE GENOMIC DNA]</scope>
    <source>
        <strain evidence="13 14">KSX58</strain>
    </source>
</reference>
<comment type="subcellular location">
    <subcellularLocation>
        <location evidence="1">Nucleus</location>
    </subcellularLocation>
</comment>
<evidence type="ECO:0000256" key="7">
    <source>
        <dbReference type="ARBA" id="ARBA00023125"/>
    </source>
</evidence>
<feature type="compositionally biased region" description="Polar residues" evidence="11">
    <location>
        <begin position="428"/>
        <end position="438"/>
    </location>
</feature>
<dbReference type="GO" id="GO:0003886">
    <property type="term" value="F:DNA (cytosine-5-)-methyltransferase activity"/>
    <property type="evidence" value="ECO:0007669"/>
    <property type="project" value="UniProtKB-EC"/>
</dbReference>
<feature type="domain" description="BAH" evidence="12">
    <location>
        <begin position="1021"/>
        <end position="1135"/>
    </location>
</feature>
<evidence type="ECO:0000256" key="4">
    <source>
        <dbReference type="ARBA" id="ARBA00022679"/>
    </source>
</evidence>
<dbReference type="PROSITE" id="PS51679">
    <property type="entry name" value="SAM_MT_C5"/>
    <property type="match status" value="1"/>
</dbReference>
<feature type="compositionally biased region" description="Basic residues" evidence="11">
    <location>
        <begin position="1"/>
        <end position="18"/>
    </location>
</feature>
<feature type="region of interest" description="Disordered" evidence="11">
    <location>
        <begin position="84"/>
        <end position="112"/>
    </location>
</feature>
<dbReference type="Gene3D" id="3.40.50.150">
    <property type="entry name" value="Vaccinia Virus protein VP39"/>
    <property type="match status" value="1"/>
</dbReference>
<feature type="domain" description="BAH" evidence="12">
    <location>
        <begin position="1241"/>
        <end position="1363"/>
    </location>
</feature>
<dbReference type="Gene3D" id="3.90.120.10">
    <property type="entry name" value="DNA Methylase, subunit A, domain 2"/>
    <property type="match status" value="1"/>
</dbReference>
<accession>A0ABD2VWM8</accession>
<feature type="region of interest" description="Disordered" evidence="11">
    <location>
        <begin position="1"/>
        <end position="27"/>
    </location>
</feature>
<dbReference type="Pfam" id="PF01426">
    <property type="entry name" value="BAH"/>
    <property type="match status" value="2"/>
</dbReference>
<protein>
    <recommendedName>
        <fullName evidence="2">DNA (cytosine-5-)-methyltransferase</fullName>
        <ecNumber evidence="2">2.1.1.37</ecNumber>
    </recommendedName>
</protein>
<dbReference type="SUPFAM" id="SSF53335">
    <property type="entry name" value="S-adenosyl-L-methionine-dependent methyltransferases"/>
    <property type="match status" value="1"/>
</dbReference>
<keyword evidence="3 10" id="KW-0489">Methyltransferase</keyword>
<dbReference type="PRINTS" id="PR00105">
    <property type="entry name" value="C5METTRFRASE"/>
</dbReference>
<dbReference type="PIRSF" id="PIRSF037404">
    <property type="entry name" value="DNMT1"/>
    <property type="match status" value="1"/>
</dbReference>
<evidence type="ECO:0000313" key="13">
    <source>
        <dbReference type="EMBL" id="KAL3385161.1"/>
    </source>
</evidence>
<dbReference type="InterPro" id="IPR050390">
    <property type="entry name" value="C5-Methyltransferase"/>
</dbReference>